<keyword evidence="14" id="KW-0449">Lipoprotein</keyword>
<dbReference type="GO" id="GO:0005764">
    <property type="term" value="C:lysosome"/>
    <property type="evidence" value="ECO:0007669"/>
    <property type="project" value="TreeGrafter"/>
</dbReference>
<keyword evidence="7" id="KW-1003">Cell membrane</keyword>
<dbReference type="InterPro" id="IPR041824">
    <property type="entry name" value="Rab9"/>
</dbReference>
<dbReference type="GO" id="GO:0042147">
    <property type="term" value="P:retrograde transport, endosome to Golgi"/>
    <property type="evidence" value="ECO:0007669"/>
    <property type="project" value="TreeGrafter"/>
</dbReference>
<protein>
    <recommendedName>
        <fullName evidence="5">small monomeric GTPase</fullName>
        <ecNumber evidence="5">3.6.5.2</ecNumber>
    </recommendedName>
</protein>
<evidence type="ECO:0000256" key="11">
    <source>
        <dbReference type="ARBA" id="ARBA00022927"/>
    </source>
</evidence>
<evidence type="ECO:0000256" key="16">
    <source>
        <dbReference type="ARBA" id="ARBA00023329"/>
    </source>
</evidence>
<keyword evidence="15" id="KW-0636">Prenylation</keyword>
<evidence type="ECO:0000256" key="14">
    <source>
        <dbReference type="ARBA" id="ARBA00023288"/>
    </source>
</evidence>
<evidence type="ECO:0000256" key="5">
    <source>
        <dbReference type="ARBA" id="ARBA00011984"/>
    </source>
</evidence>
<reference evidence="18" key="3">
    <citation type="submission" date="2025-08" db="UniProtKB">
        <authorList>
            <consortium name="Ensembl"/>
        </authorList>
    </citation>
    <scope>IDENTIFICATION</scope>
    <source>
        <strain evidence="18">JP 163 A</strain>
    </source>
</reference>
<evidence type="ECO:0000256" key="9">
    <source>
        <dbReference type="ARBA" id="ARBA00022741"/>
    </source>
</evidence>
<evidence type="ECO:0000256" key="7">
    <source>
        <dbReference type="ARBA" id="ARBA00022475"/>
    </source>
</evidence>
<keyword evidence="12" id="KW-0342">GTP-binding</keyword>
<dbReference type="GO" id="GO:0032482">
    <property type="term" value="P:Rab protein signal transduction"/>
    <property type="evidence" value="ECO:0007669"/>
    <property type="project" value="InterPro"/>
</dbReference>
<dbReference type="PROSITE" id="PS51421">
    <property type="entry name" value="RAS"/>
    <property type="match status" value="1"/>
</dbReference>
<reference evidence="19" key="1">
    <citation type="submission" date="2012-01" db="EMBL/GenBank/DDBJ databases">
        <authorList>
            <person name="Walter R."/>
            <person name="Schartl M."/>
            <person name="Warren W."/>
        </authorList>
    </citation>
    <scope>NUCLEOTIDE SEQUENCE [LARGE SCALE GENOMIC DNA]</scope>
    <source>
        <strain evidence="19">JP 163 A</strain>
    </source>
</reference>
<dbReference type="Gene3D" id="3.40.50.300">
    <property type="entry name" value="P-loop containing nucleotide triphosphate hydrolases"/>
    <property type="match status" value="1"/>
</dbReference>
<keyword evidence="13" id="KW-0472">Membrane</keyword>
<name>M4A0I8_XIPMA</name>
<dbReference type="SMART" id="SM00176">
    <property type="entry name" value="RAN"/>
    <property type="match status" value="1"/>
</dbReference>
<dbReference type="SMART" id="SM00175">
    <property type="entry name" value="RAB"/>
    <property type="match status" value="1"/>
</dbReference>
<dbReference type="InterPro" id="IPR001806">
    <property type="entry name" value="Small_GTPase"/>
</dbReference>
<keyword evidence="19" id="KW-1185">Reference proteome</keyword>
<proteinExistence type="inferred from homology"/>
<comment type="subcellular location">
    <subcellularLocation>
        <location evidence="2">Cell membrane</location>
        <topology evidence="2">Lipid-anchor</topology>
        <orientation evidence="2">Cytoplasmic side</orientation>
    </subcellularLocation>
    <subcellularLocation>
        <location evidence="3">Cytoplasmic vesicle</location>
        <location evidence="3">Phagosome membrane</location>
        <topology evidence="3">Lipid-anchor</topology>
        <orientation evidence="3">Cytoplasmic side</orientation>
    </subcellularLocation>
</comment>
<dbReference type="Pfam" id="PF00071">
    <property type="entry name" value="Ras"/>
    <property type="match status" value="1"/>
</dbReference>
<keyword evidence="8" id="KW-0597">Phosphoprotein</keyword>
<dbReference type="SMART" id="SM00173">
    <property type="entry name" value="RAS"/>
    <property type="match status" value="1"/>
</dbReference>
<dbReference type="InParanoid" id="M4A0I8"/>
<keyword evidence="6" id="KW-0813">Transport</keyword>
<dbReference type="OMA" id="CRRWITA"/>
<dbReference type="Ensembl" id="ENSXMAT00000007990.2">
    <property type="protein sequence ID" value="ENSXMAP00000007982.2"/>
    <property type="gene ID" value="ENSXMAG00000007967.2"/>
</dbReference>
<dbReference type="AlphaFoldDB" id="M4A0I8"/>
<evidence type="ECO:0000256" key="10">
    <source>
        <dbReference type="ARBA" id="ARBA00022801"/>
    </source>
</evidence>
<dbReference type="GeneTree" id="ENSGT00940000158619"/>
<evidence type="ECO:0000256" key="4">
    <source>
        <dbReference type="ARBA" id="ARBA00006270"/>
    </source>
</evidence>
<dbReference type="InterPro" id="IPR027417">
    <property type="entry name" value="P-loop_NTPase"/>
</dbReference>
<keyword evidence="11" id="KW-0653">Protein transport</keyword>
<dbReference type="GO" id="GO:0005525">
    <property type="term" value="F:GTP binding"/>
    <property type="evidence" value="ECO:0007669"/>
    <property type="project" value="UniProtKB-KW"/>
</dbReference>
<sequence length="295" mass="33055">MLCSRIREEAGVTVSGSYERHQPLLRFTAAGPHGAPCRRWITALCRGKQEDVTRWKPAVSPIGTGPTPGSGFGVFRTPVWPLGVQPLTSHITAAMMSKSVLLKVILLGDGGVGKSSLMNRYVTNKFDSHLFHTIGVEFLNKELEVDGRRVTLQIWDTAGQERFRSLRTPFYRGSDCCLLTFSLDDGQSFQNLSNWKKEFAYYADVKDPDSFPFVVLGNKLDVPERQVSGEEARRWCRENGGHPYFETSAKDATNVTSAFEEAVRRIMVSEDRDDHLIQTDTVNLQKTPHPEPSCC</sequence>
<dbReference type="PRINTS" id="PR00449">
    <property type="entry name" value="RASTRNSFRMNG"/>
</dbReference>
<dbReference type="GO" id="GO:0030670">
    <property type="term" value="C:phagocytic vesicle membrane"/>
    <property type="evidence" value="ECO:0007669"/>
    <property type="project" value="UniProtKB-SubCell"/>
</dbReference>
<dbReference type="GO" id="GO:0003925">
    <property type="term" value="F:G protein activity"/>
    <property type="evidence" value="ECO:0007669"/>
    <property type="project" value="UniProtKB-EC"/>
</dbReference>
<dbReference type="FunFam" id="3.40.50.300:FF:000360">
    <property type="entry name" value="RAB9B, member RAS oncogene family"/>
    <property type="match status" value="1"/>
</dbReference>
<accession>M4A0I8</accession>
<dbReference type="GO" id="GO:0015031">
    <property type="term" value="P:protein transport"/>
    <property type="evidence" value="ECO:0007669"/>
    <property type="project" value="UniProtKB-KW"/>
</dbReference>
<evidence type="ECO:0000256" key="8">
    <source>
        <dbReference type="ARBA" id="ARBA00022553"/>
    </source>
</evidence>
<dbReference type="PROSITE" id="PS51419">
    <property type="entry name" value="RAB"/>
    <property type="match status" value="1"/>
</dbReference>
<dbReference type="GO" id="GO:0005829">
    <property type="term" value="C:cytosol"/>
    <property type="evidence" value="ECO:0007669"/>
    <property type="project" value="GOC"/>
</dbReference>
<dbReference type="STRING" id="8083.ENSXMAP00000007982"/>
<dbReference type="SMART" id="SM00174">
    <property type="entry name" value="RHO"/>
    <property type="match status" value="1"/>
</dbReference>
<dbReference type="Proteomes" id="UP000002852">
    <property type="component" value="Unassembled WGS sequence"/>
</dbReference>
<dbReference type="GO" id="GO:0005770">
    <property type="term" value="C:late endosome"/>
    <property type="evidence" value="ECO:0007669"/>
    <property type="project" value="TreeGrafter"/>
</dbReference>
<dbReference type="InterPro" id="IPR005225">
    <property type="entry name" value="Small_GTP-bd"/>
</dbReference>
<organism evidence="18 19">
    <name type="scientific">Xiphophorus maculatus</name>
    <name type="common">Southern platyfish</name>
    <name type="synonym">Platypoecilus maculatus</name>
    <dbReference type="NCBI Taxonomy" id="8083"/>
    <lineage>
        <taxon>Eukaryota</taxon>
        <taxon>Metazoa</taxon>
        <taxon>Chordata</taxon>
        <taxon>Craniata</taxon>
        <taxon>Vertebrata</taxon>
        <taxon>Euteleostomi</taxon>
        <taxon>Actinopterygii</taxon>
        <taxon>Neopterygii</taxon>
        <taxon>Teleostei</taxon>
        <taxon>Neoteleostei</taxon>
        <taxon>Acanthomorphata</taxon>
        <taxon>Ovalentaria</taxon>
        <taxon>Atherinomorphae</taxon>
        <taxon>Cyprinodontiformes</taxon>
        <taxon>Poeciliidae</taxon>
        <taxon>Poeciliinae</taxon>
        <taxon>Xiphophorus</taxon>
    </lineage>
</organism>
<dbReference type="GO" id="GO:0005886">
    <property type="term" value="C:plasma membrane"/>
    <property type="evidence" value="ECO:0007669"/>
    <property type="project" value="UniProtKB-SubCell"/>
</dbReference>
<reference evidence="19" key="2">
    <citation type="journal article" date="2013" name="Nat. Genet.">
        <title>The genome of the platyfish, Xiphophorus maculatus, provides insights into evolutionary adaptation and several complex traits.</title>
        <authorList>
            <person name="Schartl M."/>
            <person name="Walter R.B."/>
            <person name="Shen Y."/>
            <person name="Garcia T."/>
            <person name="Catchen J."/>
            <person name="Amores A."/>
            <person name="Braasch I."/>
            <person name="Chalopin D."/>
            <person name="Volff J.N."/>
            <person name="Lesch K.P."/>
            <person name="Bisazza A."/>
            <person name="Minx P."/>
            <person name="Hillier L."/>
            <person name="Wilson R.K."/>
            <person name="Fuerstenberg S."/>
            <person name="Boore J."/>
            <person name="Searle S."/>
            <person name="Postlethwait J.H."/>
            <person name="Warren W.C."/>
        </authorList>
    </citation>
    <scope>NUCLEOTIDE SEQUENCE [LARGE SCALE GENOMIC DNA]</scope>
    <source>
        <strain evidence="19">JP 163 A</strain>
    </source>
</reference>
<evidence type="ECO:0000256" key="2">
    <source>
        <dbReference type="ARBA" id="ARBA00004342"/>
    </source>
</evidence>
<dbReference type="CDD" id="cd04116">
    <property type="entry name" value="Rab9"/>
    <property type="match status" value="1"/>
</dbReference>
<reference evidence="18" key="4">
    <citation type="submission" date="2025-09" db="UniProtKB">
        <authorList>
            <consortium name="Ensembl"/>
        </authorList>
    </citation>
    <scope>IDENTIFICATION</scope>
    <source>
        <strain evidence="18">JP 163 A</strain>
    </source>
</reference>
<evidence type="ECO:0000313" key="19">
    <source>
        <dbReference type="Proteomes" id="UP000002852"/>
    </source>
</evidence>
<dbReference type="SUPFAM" id="SSF52540">
    <property type="entry name" value="P-loop containing nucleoside triphosphate hydrolases"/>
    <property type="match status" value="1"/>
</dbReference>
<evidence type="ECO:0000313" key="18">
    <source>
        <dbReference type="Ensembl" id="ENSXMAP00000007982.2"/>
    </source>
</evidence>
<evidence type="ECO:0000256" key="1">
    <source>
        <dbReference type="ARBA" id="ARBA00001946"/>
    </source>
</evidence>
<evidence type="ECO:0000256" key="12">
    <source>
        <dbReference type="ARBA" id="ARBA00023134"/>
    </source>
</evidence>
<evidence type="ECO:0000256" key="15">
    <source>
        <dbReference type="ARBA" id="ARBA00023289"/>
    </source>
</evidence>
<evidence type="ECO:0000256" key="17">
    <source>
        <dbReference type="ARBA" id="ARBA00047660"/>
    </source>
</evidence>
<dbReference type="PANTHER" id="PTHR47981">
    <property type="entry name" value="RAB FAMILY"/>
    <property type="match status" value="1"/>
</dbReference>
<dbReference type="HOGENOM" id="CLU_041217_10_6_1"/>
<comment type="similarity">
    <text evidence="4">Belongs to the small GTPase superfamily. Rab family.</text>
</comment>
<evidence type="ECO:0000256" key="13">
    <source>
        <dbReference type="ARBA" id="ARBA00023136"/>
    </source>
</evidence>
<evidence type="ECO:0000256" key="6">
    <source>
        <dbReference type="ARBA" id="ARBA00022448"/>
    </source>
</evidence>
<dbReference type="PANTHER" id="PTHR47981:SF9">
    <property type="entry name" value="RAS-RELATED PROTEIN RAB-9A"/>
    <property type="match status" value="1"/>
</dbReference>
<keyword evidence="16" id="KW-0968">Cytoplasmic vesicle</keyword>
<comment type="catalytic activity">
    <reaction evidence="17">
        <text>GTP + H2O = GDP + phosphate + H(+)</text>
        <dbReference type="Rhea" id="RHEA:19669"/>
        <dbReference type="ChEBI" id="CHEBI:15377"/>
        <dbReference type="ChEBI" id="CHEBI:15378"/>
        <dbReference type="ChEBI" id="CHEBI:37565"/>
        <dbReference type="ChEBI" id="CHEBI:43474"/>
        <dbReference type="ChEBI" id="CHEBI:58189"/>
        <dbReference type="EC" id="3.6.5.2"/>
    </reaction>
    <physiologicalReaction direction="left-to-right" evidence="17">
        <dbReference type="Rhea" id="RHEA:19670"/>
    </physiologicalReaction>
</comment>
<keyword evidence="9" id="KW-0547">Nucleotide-binding</keyword>
<keyword evidence="10" id="KW-0378">Hydrolase</keyword>
<dbReference type="NCBIfam" id="TIGR00231">
    <property type="entry name" value="small_GTP"/>
    <property type="match status" value="1"/>
</dbReference>
<dbReference type="PROSITE" id="PS51420">
    <property type="entry name" value="RHO"/>
    <property type="match status" value="1"/>
</dbReference>
<comment type="cofactor">
    <cofactor evidence="1">
        <name>Mg(2+)</name>
        <dbReference type="ChEBI" id="CHEBI:18420"/>
    </cofactor>
</comment>
<dbReference type="EC" id="3.6.5.2" evidence="5"/>
<evidence type="ECO:0000256" key="3">
    <source>
        <dbReference type="ARBA" id="ARBA00004616"/>
    </source>
</evidence>
<dbReference type="eggNOG" id="KOG0394">
    <property type="taxonomic scope" value="Eukaryota"/>
</dbReference>